<evidence type="ECO:0000313" key="15">
    <source>
        <dbReference type="EMBL" id="OGB90857.1"/>
    </source>
</evidence>
<dbReference type="Pfam" id="PF01409">
    <property type="entry name" value="tRNA-synt_2d"/>
    <property type="match status" value="1"/>
</dbReference>
<keyword evidence="9 13" id="KW-0460">Magnesium</keyword>
<dbReference type="InterPro" id="IPR004188">
    <property type="entry name" value="Phe-tRNA_ligase_II_N"/>
</dbReference>
<dbReference type="PANTHER" id="PTHR11538:SF41">
    <property type="entry name" value="PHENYLALANINE--TRNA LIGASE, MITOCHONDRIAL"/>
    <property type="match status" value="1"/>
</dbReference>
<dbReference type="SUPFAM" id="SSF46589">
    <property type="entry name" value="tRNA-binding arm"/>
    <property type="match status" value="1"/>
</dbReference>
<evidence type="ECO:0000256" key="5">
    <source>
        <dbReference type="ARBA" id="ARBA00022598"/>
    </source>
</evidence>
<dbReference type="InterPro" id="IPR022911">
    <property type="entry name" value="Phe_tRNA_ligase_alpha1_bac"/>
</dbReference>
<comment type="subunit">
    <text evidence="3 13">Tetramer of two alpha and two beta subunits.</text>
</comment>
<keyword evidence="10 13" id="KW-0648">Protein biosynthesis</keyword>
<dbReference type="GO" id="GO:0000287">
    <property type="term" value="F:magnesium ion binding"/>
    <property type="evidence" value="ECO:0007669"/>
    <property type="project" value="UniProtKB-UniRule"/>
</dbReference>
<keyword evidence="11 13" id="KW-0030">Aminoacyl-tRNA synthetase</keyword>
<evidence type="ECO:0000256" key="4">
    <source>
        <dbReference type="ARBA" id="ARBA00022490"/>
    </source>
</evidence>
<evidence type="ECO:0000259" key="14">
    <source>
        <dbReference type="PROSITE" id="PS50862"/>
    </source>
</evidence>
<keyword evidence="7 13" id="KW-0547">Nucleotide-binding</keyword>
<dbReference type="GO" id="GO:0000049">
    <property type="term" value="F:tRNA binding"/>
    <property type="evidence" value="ECO:0007669"/>
    <property type="project" value="InterPro"/>
</dbReference>
<comment type="catalytic activity">
    <reaction evidence="12 13">
        <text>tRNA(Phe) + L-phenylalanine + ATP = L-phenylalanyl-tRNA(Phe) + AMP + diphosphate + H(+)</text>
        <dbReference type="Rhea" id="RHEA:19413"/>
        <dbReference type="Rhea" id="RHEA-COMP:9668"/>
        <dbReference type="Rhea" id="RHEA-COMP:9699"/>
        <dbReference type="ChEBI" id="CHEBI:15378"/>
        <dbReference type="ChEBI" id="CHEBI:30616"/>
        <dbReference type="ChEBI" id="CHEBI:33019"/>
        <dbReference type="ChEBI" id="CHEBI:58095"/>
        <dbReference type="ChEBI" id="CHEBI:78442"/>
        <dbReference type="ChEBI" id="CHEBI:78531"/>
        <dbReference type="ChEBI" id="CHEBI:456215"/>
        <dbReference type="EC" id="6.1.1.20"/>
    </reaction>
</comment>
<gene>
    <name evidence="13" type="primary">pheS</name>
    <name evidence="15" type="ORF">A2625_07445</name>
</gene>
<comment type="similarity">
    <text evidence="2 13">Belongs to the class-II aminoacyl-tRNA synthetase family. Phe-tRNA synthetase alpha subunit type 1 subfamily.</text>
</comment>
<dbReference type="NCBIfam" id="TIGR00468">
    <property type="entry name" value="pheS"/>
    <property type="match status" value="1"/>
</dbReference>
<dbReference type="GO" id="GO:0005524">
    <property type="term" value="F:ATP binding"/>
    <property type="evidence" value="ECO:0007669"/>
    <property type="project" value="UniProtKB-UniRule"/>
</dbReference>
<evidence type="ECO:0000313" key="16">
    <source>
        <dbReference type="Proteomes" id="UP000178724"/>
    </source>
</evidence>
<dbReference type="FunFam" id="3.30.930.10:FF:000003">
    <property type="entry name" value="Phenylalanine--tRNA ligase alpha subunit"/>
    <property type="match status" value="1"/>
</dbReference>
<comment type="caution">
    <text evidence="15">The sequence shown here is derived from an EMBL/GenBank/DDBJ whole genome shotgun (WGS) entry which is preliminary data.</text>
</comment>
<dbReference type="InterPro" id="IPR002319">
    <property type="entry name" value="Phenylalanyl-tRNA_Synthase"/>
</dbReference>
<evidence type="ECO:0000256" key="3">
    <source>
        <dbReference type="ARBA" id="ARBA00011209"/>
    </source>
</evidence>
<evidence type="ECO:0000256" key="10">
    <source>
        <dbReference type="ARBA" id="ARBA00022917"/>
    </source>
</evidence>
<dbReference type="PROSITE" id="PS50862">
    <property type="entry name" value="AA_TRNA_LIGASE_II"/>
    <property type="match status" value="1"/>
</dbReference>
<dbReference type="SUPFAM" id="SSF55681">
    <property type="entry name" value="Class II aaRS and biotin synthetases"/>
    <property type="match status" value="1"/>
</dbReference>
<dbReference type="GO" id="GO:0006432">
    <property type="term" value="P:phenylalanyl-tRNA aminoacylation"/>
    <property type="evidence" value="ECO:0007669"/>
    <property type="project" value="UniProtKB-UniRule"/>
</dbReference>
<dbReference type="GO" id="GO:0005737">
    <property type="term" value="C:cytoplasm"/>
    <property type="evidence" value="ECO:0007669"/>
    <property type="project" value="UniProtKB-SubCell"/>
</dbReference>
<keyword evidence="5 13" id="KW-0436">Ligase</keyword>
<organism evidence="15 16">
    <name type="scientific">candidate division WOR-1 bacterium RIFCSPHIGHO2_01_FULL_53_15</name>
    <dbReference type="NCBI Taxonomy" id="1802564"/>
    <lineage>
        <taxon>Bacteria</taxon>
        <taxon>Bacillati</taxon>
        <taxon>Saganbacteria</taxon>
    </lineage>
</organism>
<dbReference type="InterPro" id="IPR004529">
    <property type="entry name" value="Phe-tRNA-synth_IIc_asu"/>
</dbReference>
<dbReference type="AlphaFoldDB" id="A0A1F4Q4P8"/>
<evidence type="ECO:0000256" key="6">
    <source>
        <dbReference type="ARBA" id="ARBA00022723"/>
    </source>
</evidence>
<dbReference type="InterPro" id="IPR045864">
    <property type="entry name" value="aa-tRNA-synth_II/BPL/LPL"/>
</dbReference>
<comment type="cofactor">
    <cofactor evidence="13">
        <name>Mg(2+)</name>
        <dbReference type="ChEBI" id="CHEBI:18420"/>
    </cofactor>
    <text evidence="13">Binds 2 magnesium ions per tetramer.</text>
</comment>
<sequence>MEDKIKQLKEEALKAIGETQTVAALEEARVKYSGKKSELQELLKSLGQAAPEDRPKLGALVNEAKTAIELALGGRKAALQKSEQTQKIAAEKVDITMPGKGIRRGHLHPLTQVMEEAKEIFIRMGFEIAEGPEVETDYYNFDGLNIPPNHPSRDMWSTLFIKDDVLLRTHTSPVQIRVMEKRKPPLAIIAPGRVYRRDSDATHSPIFHQLEGFLVNKNVTFGDLKGTLTEFLRQMFGKDLPAGRQERNVRFRPSFFPFTEPSAEVDVECVICKGKGCRLCKETGWLEILGSGLIDPNVFKAVGFDPEKYSGFAFGMGIDRIAMLKYGIDNIRLLYENDVRFLEQF</sequence>
<evidence type="ECO:0000256" key="1">
    <source>
        <dbReference type="ARBA" id="ARBA00004496"/>
    </source>
</evidence>
<dbReference type="Pfam" id="PF02912">
    <property type="entry name" value="Phe_tRNA-synt_N"/>
    <property type="match status" value="1"/>
</dbReference>
<dbReference type="EMBL" id="METM01000003">
    <property type="protein sequence ID" value="OGB90857.1"/>
    <property type="molecule type" value="Genomic_DNA"/>
</dbReference>
<dbReference type="PANTHER" id="PTHR11538">
    <property type="entry name" value="PHENYLALANYL-TRNA SYNTHETASE"/>
    <property type="match status" value="1"/>
</dbReference>
<evidence type="ECO:0000256" key="11">
    <source>
        <dbReference type="ARBA" id="ARBA00023146"/>
    </source>
</evidence>
<dbReference type="InterPro" id="IPR006195">
    <property type="entry name" value="aa-tRNA-synth_II"/>
</dbReference>
<keyword evidence="4 13" id="KW-0963">Cytoplasm</keyword>
<feature type="domain" description="Aminoacyl-transfer RNA synthetases class-II family profile" evidence="14">
    <location>
        <begin position="111"/>
        <end position="336"/>
    </location>
</feature>
<keyword evidence="6 13" id="KW-0479">Metal-binding</keyword>
<dbReference type="GO" id="GO:0004826">
    <property type="term" value="F:phenylalanine-tRNA ligase activity"/>
    <property type="evidence" value="ECO:0007669"/>
    <property type="project" value="UniProtKB-UniRule"/>
</dbReference>
<evidence type="ECO:0000256" key="8">
    <source>
        <dbReference type="ARBA" id="ARBA00022840"/>
    </source>
</evidence>
<dbReference type="CDD" id="cd00496">
    <property type="entry name" value="PheRS_alpha_core"/>
    <property type="match status" value="1"/>
</dbReference>
<feature type="binding site" evidence="13">
    <location>
        <position position="260"/>
    </location>
    <ligand>
        <name>Mg(2+)</name>
        <dbReference type="ChEBI" id="CHEBI:18420"/>
        <note>shared with beta subunit</note>
    </ligand>
</feature>
<evidence type="ECO:0000256" key="9">
    <source>
        <dbReference type="ARBA" id="ARBA00022842"/>
    </source>
</evidence>
<dbReference type="HAMAP" id="MF_00281">
    <property type="entry name" value="Phe_tRNA_synth_alpha1"/>
    <property type="match status" value="1"/>
</dbReference>
<evidence type="ECO:0000256" key="2">
    <source>
        <dbReference type="ARBA" id="ARBA00010207"/>
    </source>
</evidence>
<evidence type="ECO:0000256" key="13">
    <source>
        <dbReference type="HAMAP-Rule" id="MF_00281"/>
    </source>
</evidence>
<dbReference type="Gene3D" id="3.30.930.10">
    <property type="entry name" value="Bira Bifunctional Protein, Domain 2"/>
    <property type="match status" value="1"/>
</dbReference>
<protein>
    <recommendedName>
        <fullName evidence="13">Phenylalanine--tRNA ligase alpha subunit</fullName>
        <ecNumber evidence="13">6.1.1.20</ecNumber>
    </recommendedName>
    <alternativeName>
        <fullName evidence="13">Phenylalanyl-tRNA synthetase alpha subunit</fullName>
        <shortName evidence="13">PheRS</shortName>
    </alternativeName>
</protein>
<reference evidence="15 16" key="1">
    <citation type="journal article" date="2016" name="Nat. Commun.">
        <title>Thousands of microbial genomes shed light on interconnected biogeochemical processes in an aquifer system.</title>
        <authorList>
            <person name="Anantharaman K."/>
            <person name="Brown C.T."/>
            <person name="Hug L.A."/>
            <person name="Sharon I."/>
            <person name="Castelle C.J."/>
            <person name="Probst A.J."/>
            <person name="Thomas B.C."/>
            <person name="Singh A."/>
            <person name="Wilkins M.J."/>
            <person name="Karaoz U."/>
            <person name="Brodie E.L."/>
            <person name="Williams K.H."/>
            <person name="Hubbard S.S."/>
            <person name="Banfield J.F."/>
        </authorList>
    </citation>
    <scope>NUCLEOTIDE SEQUENCE [LARGE SCALE GENOMIC DNA]</scope>
</reference>
<dbReference type="Proteomes" id="UP000178724">
    <property type="component" value="Unassembled WGS sequence"/>
</dbReference>
<evidence type="ECO:0000256" key="12">
    <source>
        <dbReference type="ARBA" id="ARBA00049255"/>
    </source>
</evidence>
<evidence type="ECO:0000256" key="7">
    <source>
        <dbReference type="ARBA" id="ARBA00022741"/>
    </source>
</evidence>
<keyword evidence="8 13" id="KW-0067">ATP-binding</keyword>
<comment type="subcellular location">
    <subcellularLocation>
        <location evidence="1 13">Cytoplasm</location>
    </subcellularLocation>
</comment>
<dbReference type="InterPro" id="IPR010978">
    <property type="entry name" value="tRNA-bd_arm"/>
</dbReference>
<dbReference type="EC" id="6.1.1.20" evidence="13"/>
<accession>A0A1F4Q4P8</accession>
<proteinExistence type="inferred from homology"/>
<name>A0A1F4Q4P8_UNCSA</name>